<evidence type="ECO:0000256" key="4">
    <source>
        <dbReference type="ARBA" id="ARBA00022679"/>
    </source>
</evidence>
<dbReference type="GO" id="GO:0000209">
    <property type="term" value="P:protein polyubiquitination"/>
    <property type="evidence" value="ECO:0007669"/>
    <property type="project" value="TreeGrafter"/>
</dbReference>
<dbReference type="Pfam" id="PF00632">
    <property type="entry name" value="HECT"/>
    <property type="match status" value="2"/>
</dbReference>
<dbReference type="STRING" id="33097.A0A150FYH5"/>
<feature type="region of interest" description="Disordered" evidence="7">
    <location>
        <begin position="1302"/>
        <end position="1332"/>
    </location>
</feature>
<dbReference type="Gene3D" id="3.30.2410.10">
    <property type="entry name" value="Hect, E3 ligase catalytic domain"/>
    <property type="match status" value="1"/>
</dbReference>
<proteinExistence type="predicted"/>
<feature type="region of interest" description="Disordered" evidence="7">
    <location>
        <begin position="402"/>
        <end position="421"/>
    </location>
</feature>
<dbReference type="Gene3D" id="3.90.1750.10">
    <property type="entry name" value="Hect, E3 ligase catalytic domains"/>
    <property type="match status" value="1"/>
</dbReference>
<feature type="compositionally biased region" description="Low complexity" evidence="7">
    <location>
        <begin position="1217"/>
        <end position="1228"/>
    </location>
</feature>
<dbReference type="GO" id="GO:0061630">
    <property type="term" value="F:ubiquitin protein ligase activity"/>
    <property type="evidence" value="ECO:0007669"/>
    <property type="project" value="UniProtKB-EC"/>
</dbReference>
<gene>
    <name evidence="9" type="ORF">GPECTOR_174g211</name>
</gene>
<feature type="region of interest" description="Disordered" evidence="7">
    <location>
        <begin position="665"/>
        <end position="743"/>
    </location>
</feature>
<dbReference type="SMART" id="SM00119">
    <property type="entry name" value="HECTc"/>
    <property type="match status" value="1"/>
</dbReference>
<feature type="compositionally biased region" description="Pro residues" evidence="7">
    <location>
        <begin position="609"/>
        <end position="618"/>
    </location>
</feature>
<dbReference type="SUPFAM" id="SSF56204">
    <property type="entry name" value="Hect, E3 ligase catalytic domain"/>
    <property type="match status" value="2"/>
</dbReference>
<dbReference type="GO" id="GO:0006511">
    <property type="term" value="P:ubiquitin-dependent protein catabolic process"/>
    <property type="evidence" value="ECO:0007669"/>
    <property type="project" value="TreeGrafter"/>
</dbReference>
<evidence type="ECO:0000313" key="10">
    <source>
        <dbReference type="Proteomes" id="UP000075714"/>
    </source>
</evidence>
<evidence type="ECO:0000256" key="3">
    <source>
        <dbReference type="ARBA" id="ARBA00012485"/>
    </source>
</evidence>
<dbReference type="InterPro" id="IPR000569">
    <property type="entry name" value="HECT_dom"/>
</dbReference>
<keyword evidence="4" id="KW-0808">Transferase</keyword>
<dbReference type="Proteomes" id="UP000075714">
    <property type="component" value="Unassembled WGS sequence"/>
</dbReference>
<evidence type="ECO:0000256" key="1">
    <source>
        <dbReference type="ARBA" id="ARBA00000885"/>
    </source>
</evidence>
<organism evidence="9 10">
    <name type="scientific">Gonium pectorale</name>
    <name type="common">Green alga</name>
    <dbReference type="NCBI Taxonomy" id="33097"/>
    <lineage>
        <taxon>Eukaryota</taxon>
        <taxon>Viridiplantae</taxon>
        <taxon>Chlorophyta</taxon>
        <taxon>core chlorophytes</taxon>
        <taxon>Chlorophyceae</taxon>
        <taxon>CS clade</taxon>
        <taxon>Chlamydomonadales</taxon>
        <taxon>Volvocaceae</taxon>
        <taxon>Gonium</taxon>
    </lineage>
</organism>
<feature type="compositionally biased region" description="Gly residues" evidence="7">
    <location>
        <begin position="461"/>
        <end position="478"/>
    </location>
</feature>
<evidence type="ECO:0000259" key="8">
    <source>
        <dbReference type="PROSITE" id="PS50237"/>
    </source>
</evidence>
<sequence>MAVAWDALPIRGLAQRLVSSCGINADPEAVELHMDRYLLPSSQPLGACLARYRTEPQDPNDVVRLKCLIQRPNGGKPRSKVDARGAPMHTVRQVAARATAAMGLPLGPARLQAMAEAAADACLLPFTFTNWTDAWEAGLMQVLVCLAVALMQPKPALAAAVLQAASDLLDLPTGFAPRGALCASLCTLQLHTCLLAVTYEAPSPFEATATNSSGAAAAAASSLTATPRRGRVGSAAGGGGGAVARGGRQREAAAAVQRALLDKAAVAVGQVLEQLSSFDSDLSRTLDSFVPPPAQPPAPQLRPAVAAGGAAATDGVAPARGGAGGVVARDLRLQAAEVLEPYAAMQLLDGFGRLVNLGGKGVAQPPPVLLPPGALPSGWGSHRSLFHAVLQLATAAGAGARADGSAADGRADAPGQAPTHGSVGVAAATAAATAAAPTLELPLVARTLDALLQLHEQTHGACGGEGAAGRSGRSGGADGDGDVDGEEESGDGGRTCAASRALSQLPPCLDWLGDVVSVLEAVCDVYAVAGGGAEADPVAEGTAAEASIGSSTGAGGGVSGGGGGHTWSPVPSPAAATAAAAAALPIAAAASATVAAAAAAAAATAASAVPPPPMPVTPPREGVAPSELVQQQQRQQQQQHSALLQTMGASAAAAMVALAARPSAAQPAGSGGAASSADGPSGSSPLAPTTPSYGAGAPHSHSHAPLTPPASPPPVPKLAAPPLPAASAAAAAPPLPPPPPPTSTRNLLLDALLRAFRCRCLVSELLAGGPRSGLLCERPVWRHPRLAACAPAAAYQKQLLERLLPPLSYVYEDDDYEAPVLQVCRSDLLGTSVAELMQYDAYSLSLEGICIKFEGEQAYGDGVLREWLTEVASCLFDPNAGLFRLCEGDARCLHPCAAGVAQDNHLELVMMAGRVLGLALRARVPLGVHLSSALYKMLQHPQPPGAEPAAAAAAAGGGAGLDPRLAATCGQIAAAEDVEALGLTFVASCGQLGLAHEVPLLPGGQGADTPVTPASLRDYLDRLARFYCTWGCSSAHGAELMGRADGEGGAEGGGAFRWDECEMDVVDALAQGLADALGIEESESGASAVEVLGERLRPLSAAAFNGRLGGEMGRVDAAAWRAATSAPAFKSDREKAALEAFWSVVDELSAEDQRRLLQFWTGTAHLPAGGFKHLSQQLQIVPARRGDSGWGGGSGDDDGDGEDEWASEDDESETEEAPSGSGSAGEEAAGQRREGGARGASDDGGFAVGTPDGVDRTRAGVRPPVPGAGTASGANPAATAIAAGGESAAAGAAPAISTVAGGGSGAGGMAAPNGSSGAGGGSDADARTPPRRRRACGPAFLAAHTCFFQLRLPLLRRRSAMRAAVSESLAHMGSFWDE</sequence>
<protein>
    <recommendedName>
        <fullName evidence="3">HECT-type E3 ubiquitin transferase</fullName>
        <ecNumber evidence="3">2.3.2.26</ecNumber>
    </recommendedName>
</protein>
<comment type="catalytic activity">
    <reaction evidence="1">
        <text>S-ubiquitinyl-[E2 ubiquitin-conjugating enzyme]-L-cysteine + [acceptor protein]-L-lysine = [E2 ubiquitin-conjugating enzyme]-L-cysteine + N(6)-ubiquitinyl-[acceptor protein]-L-lysine.</text>
        <dbReference type="EC" id="2.3.2.26"/>
    </reaction>
</comment>
<evidence type="ECO:0000256" key="6">
    <source>
        <dbReference type="PROSITE-ProRule" id="PRU00104"/>
    </source>
</evidence>
<dbReference type="GO" id="GO:0005737">
    <property type="term" value="C:cytoplasm"/>
    <property type="evidence" value="ECO:0007669"/>
    <property type="project" value="TreeGrafter"/>
</dbReference>
<dbReference type="EC" id="2.3.2.26" evidence="3"/>
<name>A0A150FYH5_GONPE</name>
<keyword evidence="10" id="KW-1185">Reference proteome</keyword>
<feature type="compositionally biased region" description="Low complexity" evidence="7">
    <location>
        <begin position="665"/>
        <end position="687"/>
    </location>
</feature>
<reference evidence="10" key="1">
    <citation type="journal article" date="2016" name="Nat. Commun.">
        <title>The Gonium pectorale genome demonstrates co-option of cell cycle regulation during the evolution of multicellularity.</title>
        <authorList>
            <person name="Hanschen E.R."/>
            <person name="Marriage T.N."/>
            <person name="Ferris P.J."/>
            <person name="Hamaji T."/>
            <person name="Toyoda A."/>
            <person name="Fujiyama A."/>
            <person name="Neme R."/>
            <person name="Noguchi H."/>
            <person name="Minakuchi Y."/>
            <person name="Suzuki M."/>
            <person name="Kawai-Toyooka H."/>
            <person name="Smith D.R."/>
            <person name="Sparks H."/>
            <person name="Anderson J."/>
            <person name="Bakaric R."/>
            <person name="Luria V."/>
            <person name="Karger A."/>
            <person name="Kirschner M.W."/>
            <person name="Durand P.M."/>
            <person name="Michod R.E."/>
            <person name="Nozaki H."/>
            <person name="Olson B.J."/>
        </authorList>
    </citation>
    <scope>NUCLEOTIDE SEQUENCE [LARGE SCALE GENOMIC DNA]</scope>
    <source>
        <strain evidence="10">NIES-2863</strain>
    </source>
</reference>
<dbReference type="EMBL" id="LSYV01000174">
    <property type="protein sequence ID" value="KXZ42255.1"/>
    <property type="molecule type" value="Genomic_DNA"/>
</dbReference>
<dbReference type="InterPro" id="IPR035983">
    <property type="entry name" value="Hect_E3_ubiquitin_ligase"/>
</dbReference>
<keyword evidence="5 6" id="KW-0833">Ubl conjugation pathway</keyword>
<dbReference type="Gene3D" id="3.30.2160.10">
    <property type="entry name" value="Hect, E3 ligase catalytic domain"/>
    <property type="match status" value="1"/>
</dbReference>
<feature type="compositionally biased region" description="Acidic residues" evidence="7">
    <location>
        <begin position="1195"/>
        <end position="1216"/>
    </location>
</feature>
<evidence type="ECO:0000313" key="9">
    <source>
        <dbReference type="EMBL" id="KXZ42255.1"/>
    </source>
</evidence>
<evidence type="ECO:0000256" key="5">
    <source>
        <dbReference type="ARBA" id="ARBA00022786"/>
    </source>
</evidence>
<comment type="caution">
    <text evidence="6">Lacks conserved residue(s) required for the propagation of feature annotation.</text>
</comment>
<dbReference type="OrthoDB" id="8068875at2759"/>
<dbReference type="InterPro" id="IPR050409">
    <property type="entry name" value="E3_ubiq-protein_ligase"/>
</dbReference>
<feature type="region of interest" description="Disordered" evidence="7">
    <location>
        <begin position="460"/>
        <end position="495"/>
    </location>
</feature>
<evidence type="ECO:0000256" key="2">
    <source>
        <dbReference type="ARBA" id="ARBA00004906"/>
    </source>
</evidence>
<feature type="region of interest" description="Disordered" evidence="7">
    <location>
        <begin position="1184"/>
        <end position="1273"/>
    </location>
</feature>
<dbReference type="PANTHER" id="PTHR11254">
    <property type="entry name" value="HECT DOMAIN UBIQUITIN-PROTEIN LIGASE"/>
    <property type="match status" value="1"/>
</dbReference>
<feature type="compositionally biased region" description="Acidic residues" evidence="7">
    <location>
        <begin position="479"/>
        <end position="490"/>
    </location>
</feature>
<feature type="compositionally biased region" description="Low complexity" evidence="7">
    <location>
        <begin position="630"/>
        <end position="639"/>
    </location>
</feature>
<feature type="compositionally biased region" description="Pro residues" evidence="7">
    <location>
        <begin position="706"/>
        <end position="724"/>
    </location>
</feature>
<accession>A0A150FYH5</accession>
<evidence type="ECO:0000256" key="7">
    <source>
        <dbReference type="SAM" id="MobiDB-lite"/>
    </source>
</evidence>
<comment type="pathway">
    <text evidence="2">Protein modification; protein ubiquitination.</text>
</comment>
<feature type="domain" description="HECT" evidence="8">
    <location>
        <begin position="840"/>
        <end position="1182"/>
    </location>
</feature>
<dbReference type="PROSITE" id="PS50237">
    <property type="entry name" value="HECT"/>
    <property type="match status" value="1"/>
</dbReference>
<feature type="region of interest" description="Disordered" evidence="7">
    <location>
        <begin position="607"/>
        <end position="643"/>
    </location>
</feature>
<comment type="caution">
    <text evidence="9">The sequence shown here is derived from an EMBL/GenBank/DDBJ whole genome shotgun (WGS) entry which is preliminary data.</text>
</comment>
<dbReference type="PANTHER" id="PTHR11254:SF67">
    <property type="entry name" value="E3 UBIQUITIN-PROTEIN LIGASE HUWE1"/>
    <property type="match status" value="1"/>
</dbReference>
<feature type="compositionally biased region" description="Pro residues" evidence="7">
    <location>
        <begin position="733"/>
        <end position="742"/>
    </location>
</feature>